<feature type="binding site" description="axial binding residue" evidence="7">
    <location>
        <position position="328"/>
    </location>
    <ligand>
        <name>heme</name>
        <dbReference type="ChEBI" id="CHEBI:30413"/>
    </ligand>
    <ligandPart>
        <name>Fe</name>
        <dbReference type="ChEBI" id="CHEBI:18248"/>
    </ligandPart>
</feature>
<keyword evidence="3 7" id="KW-0479">Metal-binding</keyword>
<evidence type="ECO:0000256" key="6">
    <source>
        <dbReference type="ARBA" id="ARBA00023033"/>
    </source>
</evidence>
<evidence type="ECO:0000256" key="8">
    <source>
        <dbReference type="RuleBase" id="RU000461"/>
    </source>
</evidence>
<dbReference type="PANTHER" id="PTHR24286:SF384">
    <property type="entry name" value="P450, PUTATIVE (EUROFUNG)-RELATED"/>
    <property type="match status" value="1"/>
</dbReference>
<keyword evidence="4 8" id="KW-0560">Oxidoreductase</keyword>
<dbReference type="Gene3D" id="1.10.630.10">
    <property type="entry name" value="Cytochrome P450"/>
    <property type="match status" value="1"/>
</dbReference>
<comment type="cofactor">
    <cofactor evidence="7">
        <name>heme</name>
        <dbReference type="ChEBI" id="CHEBI:30413"/>
    </cofactor>
</comment>
<evidence type="ECO:0000256" key="4">
    <source>
        <dbReference type="ARBA" id="ARBA00023002"/>
    </source>
</evidence>
<dbReference type="InterPro" id="IPR017972">
    <property type="entry name" value="Cyt_P450_CS"/>
</dbReference>
<keyword evidence="10" id="KW-1185">Reference proteome</keyword>
<accession>A0A366D4R4</accession>
<protein>
    <submittedName>
        <fullName evidence="9">Cytochrome P450</fullName>
    </submittedName>
</protein>
<dbReference type="GO" id="GO:0020037">
    <property type="term" value="F:heme binding"/>
    <property type="evidence" value="ECO:0007669"/>
    <property type="project" value="InterPro"/>
</dbReference>
<dbReference type="CDD" id="cd00302">
    <property type="entry name" value="cytochrome_P450"/>
    <property type="match status" value="1"/>
</dbReference>
<evidence type="ECO:0000313" key="9">
    <source>
        <dbReference type="EMBL" id="RBO84509.1"/>
    </source>
</evidence>
<dbReference type="PRINTS" id="PR00465">
    <property type="entry name" value="EP450IV"/>
</dbReference>
<proteinExistence type="inferred from homology"/>
<keyword evidence="2 7" id="KW-0349">Heme</keyword>
<dbReference type="AlphaFoldDB" id="A0A366D4R4"/>
<dbReference type="Proteomes" id="UP000252586">
    <property type="component" value="Unassembled WGS sequence"/>
</dbReference>
<evidence type="ECO:0000313" key="10">
    <source>
        <dbReference type="Proteomes" id="UP000252586"/>
    </source>
</evidence>
<reference evidence="9 10" key="1">
    <citation type="submission" date="2018-06" db="EMBL/GenBank/DDBJ databases">
        <title>Genomic Encyclopedia of Type Strains, Phase IV (KMG-IV): sequencing the most valuable type-strain genomes for metagenomic binning, comparative biology and taxonomic classification.</title>
        <authorList>
            <person name="Goeker M."/>
        </authorList>
    </citation>
    <scope>NUCLEOTIDE SEQUENCE [LARGE SCALE GENOMIC DNA]</scope>
    <source>
        <strain evidence="9 10">DSM 44599</strain>
    </source>
</reference>
<dbReference type="InterPro" id="IPR002403">
    <property type="entry name" value="Cyt_P450_E_grp-IV"/>
</dbReference>
<comment type="caution">
    <text evidence="9">The sequence shown here is derived from an EMBL/GenBank/DDBJ whole genome shotgun (WGS) entry which is preliminary data.</text>
</comment>
<dbReference type="PANTHER" id="PTHR24286">
    <property type="entry name" value="CYTOCHROME P450 26"/>
    <property type="match status" value="1"/>
</dbReference>
<dbReference type="InterPro" id="IPR001128">
    <property type="entry name" value="Cyt_P450"/>
</dbReference>
<sequence length="385" mass="41379">MFCIGPDSVREMFDQERAGTLRVYNTAAVQALFRRAVFTLHGAEHLRARSFLSTGLRHGAVTAYLPTIGAIAHRHVAQWATLPTIELYQAARDYTMAVCLAAIIGLAVDDPIAQRVPDLFDRFVAGTELPPTRTTGSDPAYAAALAAAEELRALLESPAVRIEGRAESVTSKLVAAGHAPGGSLADHLLALLIAARETTASLVTWLLVECALDDQLATALTAEARSLVENPLQVLQHGAIPQLRHVLTECTRVHTPNTIATRRATTPVTLGGYLVPAGWHVAYSAPVTHLLPQEYPDPEAFCPQRFRSAEGRRRAAGLLAFGRGPHACAGRGFAEATTLLLAAAVLAEHWIDLPARRPEVGRFQPVRAPAGPVEARIRTREVAGR</sequence>
<evidence type="ECO:0000256" key="7">
    <source>
        <dbReference type="PIRSR" id="PIRSR602403-1"/>
    </source>
</evidence>
<organism evidence="9 10">
    <name type="scientific">Nocardia puris</name>
    <dbReference type="NCBI Taxonomy" id="208602"/>
    <lineage>
        <taxon>Bacteria</taxon>
        <taxon>Bacillati</taxon>
        <taxon>Actinomycetota</taxon>
        <taxon>Actinomycetes</taxon>
        <taxon>Mycobacteriales</taxon>
        <taxon>Nocardiaceae</taxon>
        <taxon>Nocardia</taxon>
    </lineage>
</organism>
<evidence type="ECO:0000256" key="5">
    <source>
        <dbReference type="ARBA" id="ARBA00023004"/>
    </source>
</evidence>
<evidence type="ECO:0000256" key="2">
    <source>
        <dbReference type="ARBA" id="ARBA00022617"/>
    </source>
</evidence>
<name>A0A366D4R4_9NOCA</name>
<comment type="similarity">
    <text evidence="1 8">Belongs to the cytochrome P450 family.</text>
</comment>
<dbReference type="InterPro" id="IPR036396">
    <property type="entry name" value="Cyt_P450_sf"/>
</dbReference>
<dbReference type="PROSITE" id="PS00086">
    <property type="entry name" value="CYTOCHROME_P450"/>
    <property type="match status" value="1"/>
</dbReference>
<keyword evidence="5 7" id="KW-0408">Iron</keyword>
<dbReference type="EMBL" id="QNRE01000016">
    <property type="protein sequence ID" value="RBO84509.1"/>
    <property type="molecule type" value="Genomic_DNA"/>
</dbReference>
<gene>
    <name evidence="9" type="ORF">DFR74_11670</name>
</gene>
<dbReference type="GO" id="GO:0004497">
    <property type="term" value="F:monooxygenase activity"/>
    <property type="evidence" value="ECO:0007669"/>
    <property type="project" value="UniProtKB-KW"/>
</dbReference>
<dbReference type="SUPFAM" id="SSF48264">
    <property type="entry name" value="Cytochrome P450"/>
    <property type="match status" value="1"/>
</dbReference>
<keyword evidence="6 8" id="KW-0503">Monooxygenase</keyword>
<evidence type="ECO:0000256" key="3">
    <source>
        <dbReference type="ARBA" id="ARBA00022723"/>
    </source>
</evidence>
<dbReference type="GO" id="GO:0016705">
    <property type="term" value="F:oxidoreductase activity, acting on paired donors, with incorporation or reduction of molecular oxygen"/>
    <property type="evidence" value="ECO:0007669"/>
    <property type="project" value="InterPro"/>
</dbReference>
<dbReference type="STRING" id="1210090.GCA_001613185_03975"/>
<dbReference type="GO" id="GO:0016125">
    <property type="term" value="P:sterol metabolic process"/>
    <property type="evidence" value="ECO:0007669"/>
    <property type="project" value="TreeGrafter"/>
</dbReference>
<dbReference type="Pfam" id="PF00067">
    <property type="entry name" value="p450"/>
    <property type="match status" value="1"/>
</dbReference>
<dbReference type="GO" id="GO:0005506">
    <property type="term" value="F:iron ion binding"/>
    <property type="evidence" value="ECO:0007669"/>
    <property type="project" value="InterPro"/>
</dbReference>
<evidence type="ECO:0000256" key="1">
    <source>
        <dbReference type="ARBA" id="ARBA00010617"/>
    </source>
</evidence>